<dbReference type="InterPro" id="IPR036087">
    <property type="entry name" value="Nict_dMeBzImd_PRibTrfase_sf"/>
</dbReference>
<name>A0A0G3BW20_9BURK</name>
<dbReference type="PATRIC" id="fig|413882.6.peg.5784"/>
<sequence length="142" mass="15297">MSDFYAYFKQNMDSLGLPAPESLFGQVQQAVNNTSTLLAQVDRFGTAVTLREISGAGSKLEVLSVLGGFSAAFYVGAVIGSLAVATGRSLAGGTSLADVLLHAAQHRLHRPWLISSLQRWPGLYDAQVSDRHLYRYQLVTPA</sequence>
<proteinExistence type="predicted"/>
<dbReference type="GO" id="GO:0008939">
    <property type="term" value="F:nicotinate-nucleotide-dimethylbenzimidazole phosphoribosyltransferase activity"/>
    <property type="evidence" value="ECO:0007669"/>
    <property type="project" value="InterPro"/>
</dbReference>
<reference evidence="2 3" key="1">
    <citation type="submission" date="2015-05" db="EMBL/GenBank/DDBJ databases">
        <authorList>
            <person name="Tang B."/>
            <person name="Yu Y."/>
        </authorList>
    </citation>
    <scope>NUCLEOTIDE SEQUENCE [LARGE SCALE GENOMIC DNA]</scope>
    <source>
        <strain evidence="2 3">DSM 7029</strain>
    </source>
</reference>
<dbReference type="EMBL" id="CP011371">
    <property type="protein sequence ID" value="AKJ32223.1"/>
    <property type="molecule type" value="Genomic_DNA"/>
</dbReference>
<dbReference type="Proteomes" id="UP000035352">
    <property type="component" value="Chromosome"/>
</dbReference>
<gene>
    <name evidence="2" type="ORF">AAW51_5532</name>
</gene>
<dbReference type="KEGG" id="pbh:AAW51_5532"/>
<keyword evidence="1" id="KW-0472">Membrane</keyword>
<dbReference type="STRING" id="413882.AAW51_5532"/>
<keyword evidence="1" id="KW-1133">Transmembrane helix</keyword>
<keyword evidence="3" id="KW-1185">Reference proteome</keyword>
<accession>A0A0G3BW20</accession>
<evidence type="ECO:0000256" key="1">
    <source>
        <dbReference type="SAM" id="Phobius"/>
    </source>
</evidence>
<evidence type="ECO:0000313" key="2">
    <source>
        <dbReference type="EMBL" id="AKJ32223.1"/>
    </source>
</evidence>
<dbReference type="RefSeq" id="WP_047197177.1">
    <property type="nucleotide sequence ID" value="NZ_CP011371.1"/>
</dbReference>
<feature type="transmembrane region" description="Helical" evidence="1">
    <location>
        <begin position="62"/>
        <end position="85"/>
    </location>
</feature>
<keyword evidence="1" id="KW-0812">Transmembrane</keyword>
<evidence type="ECO:0000313" key="3">
    <source>
        <dbReference type="Proteomes" id="UP000035352"/>
    </source>
</evidence>
<dbReference type="AlphaFoldDB" id="A0A0G3BW20"/>
<organism evidence="2 3">
    <name type="scientific">Caldimonas brevitalea</name>
    <dbReference type="NCBI Taxonomy" id="413882"/>
    <lineage>
        <taxon>Bacteria</taxon>
        <taxon>Pseudomonadati</taxon>
        <taxon>Pseudomonadota</taxon>
        <taxon>Betaproteobacteria</taxon>
        <taxon>Burkholderiales</taxon>
        <taxon>Sphaerotilaceae</taxon>
        <taxon>Caldimonas</taxon>
    </lineage>
</organism>
<protein>
    <submittedName>
        <fullName evidence="2">Uncharacterized protein</fullName>
    </submittedName>
</protein>
<dbReference type="SUPFAM" id="SSF52733">
    <property type="entry name" value="Nicotinate mononucleotide:5,6-dimethylbenzimidazole phosphoribosyltransferase (CobT)"/>
    <property type="match status" value="1"/>
</dbReference>
<dbReference type="OrthoDB" id="6889661at2"/>